<dbReference type="AlphaFoldDB" id="A0AAW1V9C8"/>
<dbReference type="EMBL" id="JARQZJ010000123">
    <property type="protein sequence ID" value="KAK9889734.1"/>
    <property type="molecule type" value="Genomic_DNA"/>
</dbReference>
<proteinExistence type="predicted"/>
<dbReference type="Proteomes" id="UP001431783">
    <property type="component" value="Unassembled WGS sequence"/>
</dbReference>
<gene>
    <name evidence="1" type="ORF">WA026_007116</name>
</gene>
<protein>
    <submittedName>
        <fullName evidence="1">Uncharacterized protein</fullName>
    </submittedName>
</protein>
<name>A0AAW1V9C8_9CUCU</name>
<evidence type="ECO:0000313" key="2">
    <source>
        <dbReference type="Proteomes" id="UP001431783"/>
    </source>
</evidence>
<keyword evidence="2" id="KW-1185">Reference proteome</keyword>
<organism evidence="1 2">
    <name type="scientific">Henosepilachna vigintioctopunctata</name>
    <dbReference type="NCBI Taxonomy" id="420089"/>
    <lineage>
        <taxon>Eukaryota</taxon>
        <taxon>Metazoa</taxon>
        <taxon>Ecdysozoa</taxon>
        <taxon>Arthropoda</taxon>
        <taxon>Hexapoda</taxon>
        <taxon>Insecta</taxon>
        <taxon>Pterygota</taxon>
        <taxon>Neoptera</taxon>
        <taxon>Endopterygota</taxon>
        <taxon>Coleoptera</taxon>
        <taxon>Polyphaga</taxon>
        <taxon>Cucujiformia</taxon>
        <taxon>Coccinelloidea</taxon>
        <taxon>Coccinellidae</taxon>
        <taxon>Epilachninae</taxon>
        <taxon>Epilachnini</taxon>
        <taxon>Henosepilachna</taxon>
    </lineage>
</organism>
<accession>A0AAW1V9C8</accession>
<sequence>MTTVSEEKIVETPLFRYFHAMRQKIPRFIFFAFPLCKRCLGLFHLFSRRLYPSLKRSVRTLRALASPRVHSSVIA</sequence>
<comment type="caution">
    <text evidence="1">The sequence shown here is derived from an EMBL/GenBank/DDBJ whole genome shotgun (WGS) entry which is preliminary data.</text>
</comment>
<evidence type="ECO:0000313" key="1">
    <source>
        <dbReference type="EMBL" id="KAK9889734.1"/>
    </source>
</evidence>
<reference evidence="1 2" key="1">
    <citation type="submission" date="2023-03" db="EMBL/GenBank/DDBJ databases">
        <title>Genome insight into feeding habits of ladybird beetles.</title>
        <authorList>
            <person name="Li H.-S."/>
            <person name="Huang Y.-H."/>
            <person name="Pang H."/>
        </authorList>
    </citation>
    <scope>NUCLEOTIDE SEQUENCE [LARGE SCALE GENOMIC DNA]</scope>
    <source>
        <strain evidence="1">SYSU_2023b</strain>
        <tissue evidence="1">Whole body</tissue>
    </source>
</reference>